<name>A0AAD7H723_9AGAR</name>
<reference evidence="1" key="1">
    <citation type="submission" date="2023-03" db="EMBL/GenBank/DDBJ databases">
        <title>Massive genome expansion in bonnet fungi (Mycena s.s.) driven by repeated elements and novel gene families across ecological guilds.</title>
        <authorList>
            <consortium name="Lawrence Berkeley National Laboratory"/>
            <person name="Harder C.B."/>
            <person name="Miyauchi S."/>
            <person name="Viragh M."/>
            <person name="Kuo A."/>
            <person name="Thoen E."/>
            <person name="Andreopoulos B."/>
            <person name="Lu D."/>
            <person name="Skrede I."/>
            <person name="Drula E."/>
            <person name="Henrissat B."/>
            <person name="Morin E."/>
            <person name="Kohler A."/>
            <person name="Barry K."/>
            <person name="LaButti K."/>
            <person name="Morin E."/>
            <person name="Salamov A."/>
            <person name="Lipzen A."/>
            <person name="Mereny Z."/>
            <person name="Hegedus B."/>
            <person name="Baldrian P."/>
            <person name="Stursova M."/>
            <person name="Weitz H."/>
            <person name="Taylor A."/>
            <person name="Grigoriev I.V."/>
            <person name="Nagy L.G."/>
            <person name="Martin F."/>
            <person name="Kauserud H."/>
        </authorList>
    </citation>
    <scope>NUCLEOTIDE SEQUENCE</scope>
    <source>
        <strain evidence="1">CBHHK182m</strain>
    </source>
</reference>
<protein>
    <submittedName>
        <fullName evidence="1">Uncharacterized protein</fullName>
    </submittedName>
</protein>
<evidence type="ECO:0000313" key="1">
    <source>
        <dbReference type="EMBL" id="KAJ7713541.1"/>
    </source>
</evidence>
<comment type="caution">
    <text evidence="1">The sequence shown here is derived from an EMBL/GenBank/DDBJ whole genome shotgun (WGS) entry which is preliminary data.</text>
</comment>
<sequence>MSSGFKILWGCKGGKEWEQLVVNWCKLERAYGLKNSTTPLPAAGRLQAIGDWVKGGRSTIRKPKIVLEDHIASWIAWWDGMAPDWRIRDAEGNLLREREGAWGRLVRPGGNGMLTALICLVWWLEGEEKATERWLAAVRDANWVVEGLVREVKKRYIVRHVRR</sequence>
<accession>A0AAD7H723</accession>
<keyword evidence="2" id="KW-1185">Reference proteome</keyword>
<proteinExistence type="predicted"/>
<dbReference type="AlphaFoldDB" id="A0AAD7H723"/>
<evidence type="ECO:0000313" key="2">
    <source>
        <dbReference type="Proteomes" id="UP001215598"/>
    </source>
</evidence>
<dbReference type="EMBL" id="JARKIB010000341">
    <property type="protein sequence ID" value="KAJ7713541.1"/>
    <property type="molecule type" value="Genomic_DNA"/>
</dbReference>
<organism evidence="1 2">
    <name type="scientific">Mycena metata</name>
    <dbReference type="NCBI Taxonomy" id="1033252"/>
    <lineage>
        <taxon>Eukaryota</taxon>
        <taxon>Fungi</taxon>
        <taxon>Dikarya</taxon>
        <taxon>Basidiomycota</taxon>
        <taxon>Agaricomycotina</taxon>
        <taxon>Agaricomycetes</taxon>
        <taxon>Agaricomycetidae</taxon>
        <taxon>Agaricales</taxon>
        <taxon>Marasmiineae</taxon>
        <taxon>Mycenaceae</taxon>
        <taxon>Mycena</taxon>
    </lineage>
</organism>
<dbReference type="Proteomes" id="UP001215598">
    <property type="component" value="Unassembled WGS sequence"/>
</dbReference>
<gene>
    <name evidence="1" type="ORF">B0H16DRAFT_1341344</name>
</gene>